<organism evidence="1 2">
    <name type="scientific">Lindgomyces ingoldianus</name>
    <dbReference type="NCBI Taxonomy" id="673940"/>
    <lineage>
        <taxon>Eukaryota</taxon>
        <taxon>Fungi</taxon>
        <taxon>Dikarya</taxon>
        <taxon>Ascomycota</taxon>
        <taxon>Pezizomycotina</taxon>
        <taxon>Dothideomycetes</taxon>
        <taxon>Pleosporomycetidae</taxon>
        <taxon>Pleosporales</taxon>
        <taxon>Lindgomycetaceae</taxon>
        <taxon>Lindgomyces</taxon>
    </lineage>
</organism>
<name>A0ACB6QSH0_9PLEO</name>
<dbReference type="EMBL" id="MU003513">
    <property type="protein sequence ID" value="KAF2469027.1"/>
    <property type="molecule type" value="Genomic_DNA"/>
</dbReference>
<accession>A0ACB6QSH0</accession>
<gene>
    <name evidence="1" type="ORF">BDR25DRAFT_50611</name>
</gene>
<sequence length="1380" mass="153055">MVEDSAALGRQHDNKFLSKHRWRAKIFSNDEMLAKDTKQKLKLGEKSKLDDDVNDFLRPSTDKAHAQKEAAAAAFLAGTNKPRIDVAKAQRWPGASDLAGKSPGVGGLRTSKQPRRQGLMVSFARTQPEFIGEGGDECEEAVIEVAKRRKTNSMSSLEKLQAQTHHDDSNLGMRSPKLNGNSSGSSEAARRNIVKRSLTSHGELSPPLKHKLDMGNITTHASPAPPPPQRLGAMGLGERPKQLQRAPTGFDAVDDGVSRPSLDSTYSYDSEMASPVISMKAPNLAPTAEEEEEFVPKPLKRMQTGWQDQQADSIAGSVPRLPEMNLKDDDSPLESSLNKHFLESEPTDPNSFSARVMHKMRAEEGRALHEAMKQATEGSKRDSDSSSNSVQPNSFQVGTPPSSYNVASASSYGQTPPRIPSRDPPNGPQTLDAEDPHRSHARRPSPARRPMPPGAFPLDTDPRPPSSSSSQYNSAVSRSRGSPTRPTDPYSATSIQQTPSTMEKIPFSASSNSQSSILPTPPQFEKGPYFSPEPPAEKPPPPPPHAQDPGMQVATPYKQDAGIQVAPHHRQDAGMQVAPHHRQDPGMQVVASLERSDTRSQGEVAFGDFAERVTHMQGIFGLTAQLGGQLYDHTPMQWIRVAIWWFLRGRAGMESLIRSRPKTGDTQPERLTQPHVDLAKVWWILTQIISNHPALRRYSGRMDAGARLAREAGDVATAEVYEAHDAVLSSLKMLLASMKRHQVMPPTQALIQGQDQSIWIQYPNFAPDVRAVLDGSASNSIKANGSGSASVNPTFYIPLGDTKSDFCYFRMFVNAKLHTDNKAEPESMSAVISVLRSRDDFKVKLAICSLTDLINVLIQSNKDLGPTWSNIAWNSKKRAMSISLRHGFTLDLEFTEADFRSLWAIVDHTNRVESRLREREDERLVYKLTARGIQYKDPTNPGAFPPEHVKACKVLVFEKFERSDQGTGRRRLHRGYRLVLVTNVKNRTLSCVNHELGTNQEPINFEYYTEKTDNAPGMILRLKEETSDKKTKVCTMMMVFNDSKERNHLFGTLTSMNQHSNEDVCAQVPLKAFNIESADPAEGFSNSGKDVLKRLQWQEVKALNKNAEKAGLESAPIVMSESLRLVCKHGAGSVTDRMNLGPGELLVRLPINGAAELVFLRNPQQDIAVAIDARRTEKDIPDALTELLRTLTGASTLRTLTFHSFKDLHAFQLAVTGFSVKFDGIASTFSISRRRMVVPIYKQWTASNIRIQIVTQDNIIQLLAFFEDFSHADAMNFQLKTMDVFEKTDKGGKPGIRLVDAKFALPVEERRGEGKMGKEEGRVSGWAGMKRKFVCLDVIEYPGEHDDILIQFESADTRDKFADALPSATVERKFTIKRKI</sequence>
<proteinExistence type="predicted"/>
<protein>
    <submittedName>
        <fullName evidence="1">Uncharacterized protein</fullName>
    </submittedName>
</protein>
<reference evidence="1" key="1">
    <citation type="journal article" date="2020" name="Stud. Mycol.">
        <title>101 Dothideomycetes genomes: a test case for predicting lifestyles and emergence of pathogens.</title>
        <authorList>
            <person name="Haridas S."/>
            <person name="Albert R."/>
            <person name="Binder M."/>
            <person name="Bloem J."/>
            <person name="Labutti K."/>
            <person name="Salamov A."/>
            <person name="Andreopoulos B."/>
            <person name="Baker S."/>
            <person name="Barry K."/>
            <person name="Bills G."/>
            <person name="Bluhm B."/>
            <person name="Cannon C."/>
            <person name="Castanera R."/>
            <person name="Culley D."/>
            <person name="Daum C."/>
            <person name="Ezra D."/>
            <person name="Gonzalez J."/>
            <person name="Henrissat B."/>
            <person name="Kuo A."/>
            <person name="Liang C."/>
            <person name="Lipzen A."/>
            <person name="Lutzoni F."/>
            <person name="Magnuson J."/>
            <person name="Mondo S."/>
            <person name="Nolan M."/>
            <person name="Ohm R."/>
            <person name="Pangilinan J."/>
            <person name="Park H.-J."/>
            <person name="Ramirez L."/>
            <person name="Alfaro M."/>
            <person name="Sun H."/>
            <person name="Tritt A."/>
            <person name="Yoshinaga Y."/>
            <person name="Zwiers L.-H."/>
            <person name="Turgeon B."/>
            <person name="Goodwin S."/>
            <person name="Spatafora J."/>
            <person name="Crous P."/>
            <person name="Grigoriev I."/>
        </authorList>
    </citation>
    <scope>NUCLEOTIDE SEQUENCE</scope>
    <source>
        <strain evidence="1">ATCC 200398</strain>
    </source>
</reference>
<keyword evidence="2" id="KW-1185">Reference proteome</keyword>
<evidence type="ECO:0000313" key="1">
    <source>
        <dbReference type="EMBL" id="KAF2469027.1"/>
    </source>
</evidence>
<comment type="caution">
    <text evidence="1">The sequence shown here is derived from an EMBL/GenBank/DDBJ whole genome shotgun (WGS) entry which is preliminary data.</text>
</comment>
<evidence type="ECO:0000313" key="2">
    <source>
        <dbReference type="Proteomes" id="UP000799755"/>
    </source>
</evidence>
<dbReference type="Proteomes" id="UP000799755">
    <property type="component" value="Unassembled WGS sequence"/>
</dbReference>